<comment type="caution">
    <text evidence="2">The sequence shown here is derived from an EMBL/GenBank/DDBJ whole genome shotgun (WGS) entry which is preliminary data.</text>
</comment>
<organism evidence="2 3">
    <name type="scientific">Tachysurus vachellii</name>
    <name type="common">Darkbarbel catfish</name>
    <name type="synonym">Pelteobagrus vachellii</name>
    <dbReference type="NCBI Taxonomy" id="175792"/>
    <lineage>
        <taxon>Eukaryota</taxon>
        <taxon>Metazoa</taxon>
        <taxon>Chordata</taxon>
        <taxon>Craniata</taxon>
        <taxon>Vertebrata</taxon>
        <taxon>Euteleostomi</taxon>
        <taxon>Actinopterygii</taxon>
        <taxon>Neopterygii</taxon>
        <taxon>Teleostei</taxon>
        <taxon>Ostariophysi</taxon>
        <taxon>Siluriformes</taxon>
        <taxon>Bagridae</taxon>
        <taxon>Tachysurus</taxon>
    </lineage>
</organism>
<reference evidence="2" key="1">
    <citation type="submission" date="2023-08" db="EMBL/GenBank/DDBJ databases">
        <title>Pelteobagrus vachellii genome.</title>
        <authorList>
            <person name="Liu H."/>
        </authorList>
    </citation>
    <scope>NUCLEOTIDE SEQUENCE</scope>
    <source>
        <strain evidence="2">PRFRI_2022a</strain>
        <tissue evidence="2">Muscle</tissue>
    </source>
</reference>
<feature type="region of interest" description="Disordered" evidence="1">
    <location>
        <begin position="49"/>
        <end position="140"/>
    </location>
</feature>
<evidence type="ECO:0000256" key="1">
    <source>
        <dbReference type="SAM" id="MobiDB-lite"/>
    </source>
</evidence>
<evidence type="ECO:0000313" key="2">
    <source>
        <dbReference type="EMBL" id="KAK2861016.1"/>
    </source>
</evidence>
<accession>A0AA88T3H1</accession>
<keyword evidence="3" id="KW-1185">Reference proteome</keyword>
<sequence length="155" mass="17329">MINQHIVFTGIDKNLNQNQSFCCRFINPQTLELNMSLTQDCPPNFVKMRIKEPESSDSDWQPESKRPMRTPMTEEEELEPQPSTSIQPARQGRGRARGRAGGRSTPEQSSGPEGAWQGTDVEDITPDQPSFHPARTPGGQLMGGVQYTVLQLFTL</sequence>
<proteinExistence type="predicted"/>
<dbReference type="AlphaFoldDB" id="A0AA88T3H1"/>
<gene>
    <name evidence="2" type="ORF">Q7C36_005182</name>
</gene>
<dbReference type="Proteomes" id="UP001187315">
    <property type="component" value="Unassembled WGS sequence"/>
</dbReference>
<evidence type="ECO:0000313" key="3">
    <source>
        <dbReference type="Proteomes" id="UP001187315"/>
    </source>
</evidence>
<name>A0AA88T3H1_TACVA</name>
<protein>
    <submittedName>
        <fullName evidence="2">Uncharacterized protein</fullName>
    </submittedName>
</protein>
<dbReference type="EMBL" id="JAVHJS010000004">
    <property type="protein sequence ID" value="KAK2861016.1"/>
    <property type="molecule type" value="Genomic_DNA"/>
</dbReference>